<keyword evidence="2" id="KW-1185">Reference proteome</keyword>
<gene>
    <name evidence="1" type="ORF">FZ934_00335</name>
</gene>
<organism evidence="1 2">
    <name type="scientific">Rhizobium grahamii</name>
    <dbReference type="NCBI Taxonomy" id="1120045"/>
    <lineage>
        <taxon>Bacteria</taxon>
        <taxon>Pseudomonadati</taxon>
        <taxon>Pseudomonadota</taxon>
        <taxon>Alphaproteobacteria</taxon>
        <taxon>Hyphomicrobiales</taxon>
        <taxon>Rhizobiaceae</taxon>
        <taxon>Rhizobium/Agrobacterium group</taxon>
        <taxon>Rhizobium</taxon>
    </lineage>
</organism>
<sequence>MKASEYRAAIAVVGLTAAAVEKLFGVDQLTSRRWASGELEVPRAVSLCLLLMASHNTSVVQAQILADGADDSLVGYLAAGHAA</sequence>
<dbReference type="OrthoDB" id="8454073at2"/>
<protein>
    <recommendedName>
        <fullName evidence="3">Helix-turn-helix domain-containing protein</fullName>
    </recommendedName>
</protein>
<accession>A0A5Q0C5Y5</accession>
<dbReference type="AlphaFoldDB" id="A0A5Q0C5Y5"/>
<dbReference type="Proteomes" id="UP000326881">
    <property type="component" value="Chromosome"/>
</dbReference>
<reference evidence="1 2" key="1">
    <citation type="submission" date="2019-08" db="EMBL/GenBank/DDBJ databases">
        <title>Prosopis cineraria nodule microbiome.</title>
        <authorList>
            <person name="Ali R."/>
            <person name="Chaluvadi S.R."/>
            <person name="Wang X."/>
        </authorList>
    </citation>
    <scope>NUCLEOTIDE SEQUENCE [LARGE SCALE GENOMIC DNA]</scope>
    <source>
        <strain evidence="1 2">BG7</strain>
    </source>
</reference>
<proteinExistence type="predicted"/>
<name>A0A5Q0C5Y5_9HYPH</name>
<dbReference type="EMBL" id="CP043498">
    <property type="protein sequence ID" value="QFY59029.1"/>
    <property type="molecule type" value="Genomic_DNA"/>
</dbReference>
<dbReference type="KEGG" id="rgr:FZ934_00335"/>
<dbReference type="RefSeq" id="WP_153269430.1">
    <property type="nucleotide sequence ID" value="NZ_CP043498.1"/>
</dbReference>
<evidence type="ECO:0008006" key="3">
    <source>
        <dbReference type="Google" id="ProtNLM"/>
    </source>
</evidence>
<evidence type="ECO:0000313" key="2">
    <source>
        <dbReference type="Proteomes" id="UP000326881"/>
    </source>
</evidence>
<evidence type="ECO:0000313" key="1">
    <source>
        <dbReference type="EMBL" id="QFY59029.1"/>
    </source>
</evidence>